<organism evidence="2 3">
    <name type="scientific">Cymbomonas tetramitiformis</name>
    <dbReference type="NCBI Taxonomy" id="36881"/>
    <lineage>
        <taxon>Eukaryota</taxon>
        <taxon>Viridiplantae</taxon>
        <taxon>Chlorophyta</taxon>
        <taxon>Pyramimonadophyceae</taxon>
        <taxon>Pyramimonadales</taxon>
        <taxon>Pyramimonadaceae</taxon>
        <taxon>Cymbomonas</taxon>
    </lineage>
</organism>
<accession>A0AAE0KW88</accession>
<reference evidence="2 3" key="1">
    <citation type="journal article" date="2015" name="Genome Biol. Evol.">
        <title>Comparative Genomics of a Bacterivorous Green Alga Reveals Evolutionary Causalities and Consequences of Phago-Mixotrophic Mode of Nutrition.</title>
        <authorList>
            <person name="Burns J.A."/>
            <person name="Paasch A."/>
            <person name="Narechania A."/>
            <person name="Kim E."/>
        </authorList>
    </citation>
    <scope>NUCLEOTIDE SEQUENCE [LARGE SCALE GENOMIC DNA]</scope>
    <source>
        <strain evidence="2 3">PLY_AMNH</strain>
    </source>
</reference>
<sequence>MAQRIVTNCREAEWRGNVYSSAWWHVENERMQKEGIERLCSKENAIILNKLQEREQLLTRTVTRMEAMEVETIADKGKLRELELKIALSDKDQEQAMWKIGSLEGQVAELLEKRNNAELKHAAEVLARQDAEARAQKSEAQAVSLLLRIEEMEKQLGIVKSQRATLEQTLQEKVQDDDRRRDFVRKKIDNYTKNFYTIYDQDNALTIEDLSSRDDE</sequence>
<evidence type="ECO:0000256" key="1">
    <source>
        <dbReference type="SAM" id="Coils"/>
    </source>
</evidence>
<feature type="coiled-coil region" evidence="1">
    <location>
        <begin position="100"/>
        <end position="169"/>
    </location>
</feature>
<gene>
    <name evidence="2" type="ORF">CYMTET_28375</name>
</gene>
<dbReference type="Proteomes" id="UP001190700">
    <property type="component" value="Unassembled WGS sequence"/>
</dbReference>
<evidence type="ECO:0000313" key="2">
    <source>
        <dbReference type="EMBL" id="KAK3262789.1"/>
    </source>
</evidence>
<dbReference type="EMBL" id="LGRX02015948">
    <property type="protein sequence ID" value="KAK3262789.1"/>
    <property type="molecule type" value="Genomic_DNA"/>
</dbReference>
<protein>
    <submittedName>
        <fullName evidence="2">Uncharacterized protein</fullName>
    </submittedName>
</protein>
<dbReference type="AlphaFoldDB" id="A0AAE0KW88"/>
<keyword evidence="3" id="KW-1185">Reference proteome</keyword>
<comment type="caution">
    <text evidence="2">The sequence shown here is derived from an EMBL/GenBank/DDBJ whole genome shotgun (WGS) entry which is preliminary data.</text>
</comment>
<proteinExistence type="predicted"/>
<keyword evidence="1" id="KW-0175">Coiled coil</keyword>
<name>A0AAE0KW88_9CHLO</name>
<evidence type="ECO:0000313" key="3">
    <source>
        <dbReference type="Proteomes" id="UP001190700"/>
    </source>
</evidence>